<dbReference type="AlphaFoldDB" id="A0A1Y2HRN4"/>
<comment type="caution">
    <text evidence="2">The sequence shown here is derived from an EMBL/GenBank/DDBJ whole genome shotgun (WGS) entry which is preliminary data.</text>
</comment>
<protein>
    <submittedName>
        <fullName evidence="2">Uncharacterized protein</fullName>
    </submittedName>
</protein>
<feature type="region of interest" description="Disordered" evidence="1">
    <location>
        <begin position="82"/>
        <end position="110"/>
    </location>
</feature>
<feature type="compositionally biased region" description="Low complexity" evidence="1">
    <location>
        <begin position="92"/>
        <end position="106"/>
    </location>
</feature>
<evidence type="ECO:0000313" key="2">
    <source>
        <dbReference type="EMBL" id="ORZ37256.1"/>
    </source>
</evidence>
<dbReference type="Proteomes" id="UP000193411">
    <property type="component" value="Unassembled WGS sequence"/>
</dbReference>
<reference evidence="2 3" key="1">
    <citation type="submission" date="2016-07" db="EMBL/GenBank/DDBJ databases">
        <title>Pervasive Adenine N6-methylation of Active Genes in Fungi.</title>
        <authorList>
            <consortium name="DOE Joint Genome Institute"/>
            <person name="Mondo S.J."/>
            <person name="Dannebaum R.O."/>
            <person name="Kuo R.C."/>
            <person name="Labutti K."/>
            <person name="Haridas S."/>
            <person name="Kuo A."/>
            <person name="Salamov A."/>
            <person name="Ahrendt S.R."/>
            <person name="Lipzen A."/>
            <person name="Sullivan W."/>
            <person name="Andreopoulos W.B."/>
            <person name="Clum A."/>
            <person name="Lindquist E."/>
            <person name="Daum C."/>
            <person name="Ramamoorthy G.K."/>
            <person name="Gryganskyi A."/>
            <person name="Culley D."/>
            <person name="Magnuson J.K."/>
            <person name="James T.Y."/>
            <person name="O'Malley M.A."/>
            <person name="Stajich J.E."/>
            <person name="Spatafora J.W."/>
            <person name="Visel A."/>
            <person name="Grigoriev I.V."/>
        </authorList>
    </citation>
    <scope>NUCLEOTIDE SEQUENCE [LARGE SCALE GENOMIC DNA]</scope>
    <source>
        <strain evidence="2 3">PL171</strain>
    </source>
</reference>
<gene>
    <name evidence="2" type="ORF">BCR44DRAFT_285700</name>
</gene>
<proteinExistence type="predicted"/>
<keyword evidence="3" id="KW-1185">Reference proteome</keyword>
<evidence type="ECO:0000313" key="3">
    <source>
        <dbReference type="Proteomes" id="UP000193411"/>
    </source>
</evidence>
<dbReference type="EMBL" id="MCFL01000013">
    <property type="protein sequence ID" value="ORZ37256.1"/>
    <property type="molecule type" value="Genomic_DNA"/>
</dbReference>
<accession>A0A1Y2HRN4</accession>
<evidence type="ECO:0000256" key="1">
    <source>
        <dbReference type="SAM" id="MobiDB-lite"/>
    </source>
</evidence>
<organism evidence="2 3">
    <name type="scientific">Catenaria anguillulae PL171</name>
    <dbReference type="NCBI Taxonomy" id="765915"/>
    <lineage>
        <taxon>Eukaryota</taxon>
        <taxon>Fungi</taxon>
        <taxon>Fungi incertae sedis</taxon>
        <taxon>Blastocladiomycota</taxon>
        <taxon>Blastocladiomycetes</taxon>
        <taxon>Blastocladiales</taxon>
        <taxon>Catenariaceae</taxon>
        <taxon>Catenaria</taxon>
    </lineage>
</organism>
<name>A0A1Y2HRN4_9FUNG</name>
<sequence length="269" mass="28454">MVTFVATSSVAIYVGPLLMRIHASHKLNRSQSESMVDSNESLSTNRVSPTVAAGSSGNAATVPLAIPTASALAGGQSANRSAATTGVGAESTGLPVPTTTTPMLPTGGAGVPVKSSSALSSIMASSTNSLDAVPFPISPLAASPVSEHPPTLSFTAGNSDDMPPTVPNEITQLFLRVFQCHARHHLPDFVANQPSVKSNIRDRMQLQWNKNKGGKDGVVKEWHKWTRVELWCLYSGEPGVGCVMIQADGIKIVRWPWCYPNPMLTIILL</sequence>